<proteinExistence type="predicted"/>
<name>A0A101KNC0_RHILI</name>
<reference evidence="2 3" key="1">
    <citation type="submission" date="2015-12" db="EMBL/GenBank/DDBJ databases">
        <title>Draft genome sequence of Mesorhizobium sp. UFLA 01-765, a multitolerant efficient symbiont and plant-growth promoting strain isolated from Zn-mining soil using Leucaena leucocephala as a trap plant.</title>
        <authorList>
            <person name="Rangel W.M."/>
            <person name="Thijs S."/>
            <person name="Longatti S.M."/>
            <person name="Moreira F.M."/>
            <person name="Weyens N."/>
            <person name="Vangronsveld J."/>
            <person name="Van Hamme J.D."/>
            <person name="Bottos E.M."/>
            <person name="Rineau F."/>
        </authorList>
    </citation>
    <scope>NUCLEOTIDE SEQUENCE [LARGE SCALE GENOMIC DNA]</scope>
    <source>
        <strain evidence="2 3">UFLA 01-765</strain>
    </source>
</reference>
<feature type="transmembrane region" description="Helical" evidence="1">
    <location>
        <begin position="20"/>
        <end position="36"/>
    </location>
</feature>
<dbReference type="EMBL" id="LPWA01000147">
    <property type="protein sequence ID" value="KUM24011.1"/>
    <property type="molecule type" value="Genomic_DNA"/>
</dbReference>
<evidence type="ECO:0000256" key="1">
    <source>
        <dbReference type="SAM" id="Phobius"/>
    </source>
</evidence>
<evidence type="ECO:0000313" key="3">
    <source>
        <dbReference type="Proteomes" id="UP000053176"/>
    </source>
</evidence>
<dbReference type="AlphaFoldDB" id="A0A101KNC0"/>
<sequence length="174" mass="19339">MTPLQAVPLRLRVGNRLRDTLPSAGAAVIGALLWGMEMGASALRNLRLHDWETSDRIRFVVLLYFIGGALAFPVGLTLARLVSRGRHWETALAAAFVCLLATTLGFTGGLFVLQYRSYYAEWHAPAFTLTWAFELVFTALTALYQFVVLGVRLYFPLGFLALAGASIWFARQQR</sequence>
<keyword evidence="1" id="KW-0812">Transmembrane</keyword>
<keyword evidence="1" id="KW-0472">Membrane</keyword>
<protein>
    <submittedName>
        <fullName evidence="2">Uncharacterized protein</fullName>
    </submittedName>
</protein>
<feature type="transmembrane region" description="Helical" evidence="1">
    <location>
        <begin position="91"/>
        <end position="113"/>
    </location>
</feature>
<accession>A0A101KNC0</accession>
<feature type="transmembrane region" description="Helical" evidence="1">
    <location>
        <begin position="125"/>
        <end position="147"/>
    </location>
</feature>
<feature type="transmembrane region" description="Helical" evidence="1">
    <location>
        <begin position="57"/>
        <end position="79"/>
    </location>
</feature>
<evidence type="ECO:0000313" key="2">
    <source>
        <dbReference type="EMBL" id="KUM24011.1"/>
    </source>
</evidence>
<feature type="transmembrane region" description="Helical" evidence="1">
    <location>
        <begin position="153"/>
        <end position="170"/>
    </location>
</feature>
<comment type="caution">
    <text evidence="2">The sequence shown here is derived from an EMBL/GenBank/DDBJ whole genome shotgun (WGS) entry which is preliminary data.</text>
</comment>
<dbReference type="Proteomes" id="UP000053176">
    <property type="component" value="Unassembled WGS sequence"/>
</dbReference>
<gene>
    <name evidence="2" type="ORF">AU467_32015</name>
</gene>
<organism evidence="2 3">
    <name type="scientific">Rhizobium loti</name>
    <name type="common">Mesorhizobium loti</name>
    <dbReference type="NCBI Taxonomy" id="381"/>
    <lineage>
        <taxon>Bacteria</taxon>
        <taxon>Pseudomonadati</taxon>
        <taxon>Pseudomonadota</taxon>
        <taxon>Alphaproteobacteria</taxon>
        <taxon>Hyphomicrobiales</taxon>
        <taxon>Phyllobacteriaceae</taxon>
        <taxon>Mesorhizobium</taxon>
    </lineage>
</organism>
<keyword evidence="1" id="KW-1133">Transmembrane helix</keyword>